<dbReference type="AlphaFoldDB" id="A0A6H2DNX1"/>
<keyword evidence="2 5" id="KW-0812">Transmembrane</keyword>
<dbReference type="Pfam" id="PF01124">
    <property type="entry name" value="MAPEG"/>
    <property type="match status" value="1"/>
</dbReference>
<evidence type="ECO:0000313" key="6">
    <source>
        <dbReference type="EMBL" id="QJB69451.1"/>
    </source>
</evidence>
<protein>
    <recommendedName>
        <fullName evidence="8">Glutathione S-transferase</fullName>
    </recommendedName>
</protein>
<accession>A0A6H2DNX1</accession>
<dbReference type="InterPro" id="IPR023352">
    <property type="entry name" value="MAPEG-like_dom_sf"/>
</dbReference>
<evidence type="ECO:0008006" key="8">
    <source>
        <dbReference type="Google" id="ProtNLM"/>
    </source>
</evidence>
<evidence type="ECO:0000256" key="4">
    <source>
        <dbReference type="ARBA" id="ARBA00023136"/>
    </source>
</evidence>
<dbReference type="SUPFAM" id="SSF161084">
    <property type="entry name" value="MAPEG domain-like"/>
    <property type="match status" value="1"/>
</dbReference>
<keyword evidence="3 5" id="KW-1133">Transmembrane helix</keyword>
<sequence length="136" mass="15323">MTLPVTAMTAAILALFFIYLSYQVVKQRVRTETSFGAGNDEHMDMVRGCQSNLIEYTPVTLIMLALLELSSANHMALMVLAVAFMIGRFLHVFGMHRHHAGKTVKFRQIAMVTTWTTMVILALWIIYLCVTVNLLS</sequence>
<comment type="subcellular location">
    <subcellularLocation>
        <location evidence="1">Membrane</location>
    </subcellularLocation>
</comment>
<feature type="transmembrane region" description="Helical" evidence="5">
    <location>
        <begin position="6"/>
        <end position="25"/>
    </location>
</feature>
<reference evidence="6 7" key="1">
    <citation type="submission" date="2020-04" db="EMBL/GenBank/DDBJ databases">
        <title>Genome sequence for Sphingorhabdus sp. strain M1.</title>
        <authorList>
            <person name="Park S.-J."/>
        </authorList>
    </citation>
    <scope>NUCLEOTIDE SEQUENCE [LARGE SCALE GENOMIC DNA]</scope>
    <source>
        <strain evidence="6 7">JK6</strain>
    </source>
</reference>
<dbReference type="EMBL" id="CP051217">
    <property type="protein sequence ID" value="QJB69451.1"/>
    <property type="molecule type" value="Genomic_DNA"/>
</dbReference>
<name>A0A6H2DNX1_9SPHN</name>
<dbReference type="KEGG" id="phao:HF685_09290"/>
<keyword evidence="7" id="KW-1185">Reference proteome</keyword>
<evidence type="ECO:0000313" key="7">
    <source>
        <dbReference type="Proteomes" id="UP000501600"/>
    </source>
</evidence>
<evidence type="ECO:0000256" key="2">
    <source>
        <dbReference type="ARBA" id="ARBA00022692"/>
    </source>
</evidence>
<evidence type="ECO:0000256" key="3">
    <source>
        <dbReference type="ARBA" id="ARBA00022989"/>
    </source>
</evidence>
<dbReference type="InterPro" id="IPR001129">
    <property type="entry name" value="Membr-assoc_MAPEG"/>
</dbReference>
<organism evidence="6 7">
    <name type="scientific">Parasphingorhabdus halotolerans</name>
    <dbReference type="NCBI Taxonomy" id="2725558"/>
    <lineage>
        <taxon>Bacteria</taxon>
        <taxon>Pseudomonadati</taxon>
        <taxon>Pseudomonadota</taxon>
        <taxon>Alphaproteobacteria</taxon>
        <taxon>Sphingomonadales</taxon>
        <taxon>Sphingomonadaceae</taxon>
        <taxon>Parasphingorhabdus</taxon>
    </lineage>
</organism>
<feature type="transmembrane region" description="Helical" evidence="5">
    <location>
        <begin position="75"/>
        <end position="94"/>
    </location>
</feature>
<evidence type="ECO:0000256" key="1">
    <source>
        <dbReference type="ARBA" id="ARBA00004370"/>
    </source>
</evidence>
<proteinExistence type="predicted"/>
<dbReference type="RefSeq" id="WP_168819508.1">
    <property type="nucleotide sequence ID" value="NZ_CP051217.1"/>
</dbReference>
<dbReference type="Gene3D" id="1.20.120.550">
    <property type="entry name" value="Membrane associated eicosanoid/glutathione metabolism-like domain"/>
    <property type="match status" value="1"/>
</dbReference>
<dbReference type="PANTHER" id="PTHR35814:SF1">
    <property type="entry name" value="GLUTATHIONE S-TRANSFERASE-RELATED"/>
    <property type="match status" value="1"/>
</dbReference>
<feature type="transmembrane region" description="Helical" evidence="5">
    <location>
        <begin position="115"/>
        <end position="135"/>
    </location>
</feature>
<gene>
    <name evidence="6" type="ORF">HF685_09290</name>
</gene>
<dbReference type="Proteomes" id="UP000501600">
    <property type="component" value="Chromosome"/>
</dbReference>
<keyword evidence="4 5" id="KW-0472">Membrane</keyword>
<dbReference type="PANTHER" id="PTHR35814">
    <property type="match status" value="1"/>
</dbReference>
<evidence type="ECO:0000256" key="5">
    <source>
        <dbReference type="SAM" id="Phobius"/>
    </source>
</evidence>
<dbReference type="GO" id="GO:0016020">
    <property type="term" value="C:membrane"/>
    <property type="evidence" value="ECO:0007669"/>
    <property type="project" value="UniProtKB-SubCell"/>
</dbReference>